<dbReference type="EMBL" id="BK007660">
    <property type="protein sequence ID" value="DAA34632.1"/>
    <property type="molecule type" value="mRNA"/>
</dbReference>
<protein>
    <submittedName>
        <fullName evidence="2">Hypothetical secreted protein 1447</fullName>
    </submittedName>
</protein>
<proteinExistence type="evidence at transcript level"/>
<evidence type="ECO:0000313" key="2">
    <source>
        <dbReference type="EMBL" id="DAA34632.1"/>
    </source>
</evidence>
<feature type="signal peptide" evidence="1">
    <location>
        <begin position="1"/>
        <end position="18"/>
    </location>
</feature>
<feature type="chain" id="PRO_5003255245" evidence="1">
    <location>
        <begin position="19"/>
        <end position="127"/>
    </location>
</feature>
<organism evidence="2">
    <name type="scientific">Amblyomma variegatum</name>
    <name type="common">Tropical bont tick</name>
    <dbReference type="NCBI Taxonomy" id="34610"/>
    <lineage>
        <taxon>Eukaryota</taxon>
        <taxon>Metazoa</taxon>
        <taxon>Ecdysozoa</taxon>
        <taxon>Arthropoda</taxon>
        <taxon>Chelicerata</taxon>
        <taxon>Arachnida</taxon>
        <taxon>Acari</taxon>
        <taxon>Parasitiformes</taxon>
        <taxon>Ixodida</taxon>
        <taxon>Ixodoidea</taxon>
        <taxon>Ixodidae</taxon>
        <taxon>Amblyomminae</taxon>
        <taxon>Amblyomma</taxon>
    </lineage>
</organism>
<accession>F0J9V9</accession>
<dbReference type="AlphaFoldDB" id="F0J9V9"/>
<reference evidence="2" key="1">
    <citation type="journal article" date="2011" name="BMC Genomics">
        <title>A further insight into the sialome of the tropical bont tick, Amblyomma variegatum.</title>
        <authorList>
            <person name="Ribeiro J.M."/>
            <person name="Anderson J.M."/>
            <person name="Manoukis N.C."/>
            <person name="Meng Z."/>
            <person name="Francishetti I.M."/>
        </authorList>
    </citation>
    <scope>NUCLEOTIDE SEQUENCE</scope>
    <source>
        <strain evidence="2">Amb_var-1447</strain>
        <tissue evidence="2">Salivary gland</tissue>
    </source>
</reference>
<evidence type="ECO:0000256" key="1">
    <source>
        <dbReference type="SAM" id="SignalP"/>
    </source>
</evidence>
<sequence length="127" mass="13369">MKVLYVLVSLQVIAYTLSASVGPSYVLRKNLLEKGYTPSLLVNVGRNMELLGRILQNQRALITVADRERAIGLLYTLSAGHLDEESEEYGPVTLTVLIAAALAGVASGAIGGTVTGAIGDAIRRTVG</sequence>
<keyword evidence="1" id="KW-0732">Signal</keyword>
<name>F0J9V9_AMBVA</name>